<accession>A0AA86P7C4</accession>
<protein>
    <submittedName>
        <fullName evidence="2">Hypothetical_protein</fullName>
    </submittedName>
</protein>
<evidence type="ECO:0000313" key="3">
    <source>
        <dbReference type="Proteomes" id="UP001642409"/>
    </source>
</evidence>
<comment type="caution">
    <text evidence="1">The sequence shown here is derived from an EMBL/GenBank/DDBJ whole genome shotgun (WGS) entry which is preliminary data.</text>
</comment>
<keyword evidence="3" id="KW-1185">Reference proteome</keyword>
<dbReference type="EMBL" id="CATOUU010000531">
    <property type="protein sequence ID" value="CAI9933166.1"/>
    <property type="molecule type" value="Genomic_DNA"/>
</dbReference>
<reference evidence="1" key="1">
    <citation type="submission" date="2023-06" db="EMBL/GenBank/DDBJ databases">
        <authorList>
            <person name="Kurt Z."/>
        </authorList>
    </citation>
    <scope>NUCLEOTIDE SEQUENCE</scope>
</reference>
<name>A0AA86P7C4_9EUKA</name>
<reference evidence="2 3" key="2">
    <citation type="submission" date="2024-07" db="EMBL/GenBank/DDBJ databases">
        <authorList>
            <person name="Akdeniz Z."/>
        </authorList>
    </citation>
    <scope>NUCLEOTIDE SEQUENCE [LARGE SCALE GENOMIC DNA]</scope>
</reference>
<evidence type="ECO:0000313" key="1">
    <source>
        <dbReference type="EMBL" id="CAI9933166.1"/>
    </source>
</evidence>
<organism evidence="1">
    <name type="scientific">Hexamita inflata</name>
    <dbReference type="NCBI Taxonomy" id="28002"/>
    <lineage>
        <taxon>Eukaryota</taxon>
        <taxon>Metamonada</taxon>
        <taxon>Diplomonadida</taxon>
        <taxon>Hexamitidae</taxon>
        <taxon>Hexamitinae</taxon>
        <taxon>Hexamita</taxon>
    </lineage>
</organism>
<evidence type="ECO:0000313" key="2">
    <source>
        <dbReference type="EMBL" id="CAL5973401.1"/>
    </source>
</evidence>
<dbReference type="EMBL" id="CAXDID020000004">
    <property type="protein sequence ID" value="CAL5973401.1"/>
    <property type="molecule type" value="Genomic_DNA"/>
</dbReference>
<proteinExistence type="predicted"/>
<gene>
    <name evidence="1" type="ORF">HINF_LOCUS20811</name>
    <name evidence="2" type="ORF">HINF_LOCUS2357</name>
</gene>
<dbReference type="AlphaFoldDB" id="A0AA86P7C4"/>
<sequence length="180" mass="20801">MYKFIFMNIFQRSDDKLIVQVPYGPLFLENERMFMKRIDKQVKTMIDEEDVKTIIQLALSQNISCTECQFSQPNMQGRKPLGLGIENSLDEIIAQSQALKIIPTVLTSQYPYFYNKQQSAFYYTISLINYDQGCVQPKQSAESAIINIIVNSVTIKLSTIRFQAQISRLLSLSYLTRVIF</sequence>
<dbReference type="Proteomes" id="UP001642409">
    <property type="component" value="Unassembled WGS sequence"/>
</dbReference>